<dbReference type="PANTHER" id="PTHR46363">
    <property type="entry name" value="DEOXYRIBONUCLEASE TATDN2-RELATED"/>
    <property type="match status" value="1"/>
</dbReference>
<dbReference type="Pfam" id="PF01026">
    <property type="entry name" value="TatD_DNase"/>
    <property type="match status" value="1"/>
</dbReference>
<proteinExistence type="inferred from homology"/>
<dbReference type="PROSITE" id="PS01137">
    <property type="entry name" value="TATD_1"/>
    <property type="match status" value="1"/>
</dbReference>
<dbReference type="PANTHER" id="PTHR46363:SF1">
    <property type="entry name" value="DEOXYRIBONUCLEASE TATDN2-RELATED"/>
    <property type="match status" value="1"/>
</dbReference>
<feature type="compositionally biased region" description="Basic and acidic residues" evidence="3">
    <location>
        <begin position="446"/>
        <end position="461"/>
    </location>
</feature>
<dbReference type="GeneID" id="101584077"/>
<sequence length="678" mass="75169">MASERRRVRHRWSSPSEGRPRKRSCLRGAGDVAPSSRPPPGSAEHPRAPCSPARLKARDDEDVACAPRPPRSSSRRRNSSSSSSSSTSSSASSGSSGAGVGGVGPRGYLNLRVRGCPSSKGSPLRPAGPSLEEMASLEEDACSLKVDSKDSSRNAINSEFAAEAEGQNDVTEPDKVQKRKRDRLRDQGSTVIYLKAIQGILGTSMPKRKGEATVPTVKPCLGQHPSREGPARSVVTSAPRKERAPSPQVRVEEERPVPDKGACDRRVVIDPQEKPSAEPLGGQRTGVDKPALPPEFVDDSDSHLEIQKLKDREVVLEHPSSGSDWSDVDEVSTVRFSQEEPVLLKYSAVPEPSSFPTDYVMYPPHLYSSPWCDYASYWSSSPKTPGYRSVCSSSHDTAQTGKSSRSLSCDYSPSPTVGAQNTSRDLKASDEGRSKNSRSFNFSRSSGEETKEKRTFREETPPRSSGGQVDRNTSTFLPRSHWEASLEGGFIDTHCHLDMLYSKLSFKGTFTKFRRMYSSSFPKEFQGCISDFCDPRTLTDCLWEELLKEDQVWGAFGCHPHFARYYSESQERNLLQALRHPKAVAFGEMGLDYSYKCTTPVPEQHKVFERQLQLAVSLKKPLVIHCREADEDLLRIMKKCVPFDYKIHRHCFTGSYPVIEPLLKYFPNMSVGFTAVLT</sequence>
<dbReference type="PROSITE" id="PS01090">
    <property type="entry name" value="TATD_2"/>
    <property type="match status" value="1"/>
</dbReference>
<feature type="compositionally biased region" description="Gly residues" evidence="3">
    <location>
        <begin position="96"/>
        <end position="105"/>
    </location>
</feature>
<gene>
    <name evidence="5" type="primary">Tatdn2</name>
</gene>
<comment type="similarity">
    <text evidence="1">Belongs to the metallo-dependent hydrolases superfamily. TatD-type hydrolase family.</text>
</comment>
<evidence type="ECO:0000313" key="5">
    <source>
        <dbReference type="RefSeq" id="XP_023561087.1"/>
    </source>
</evidence>
<dbReference type="AlphaFoldDB" id="A0A6P6DM17"/>
<dbReference type="InterPro" id="IPR001130">
    <property type="entry name" value="TatD-like"/>
</dbReference>
<evidence type="ECO:0000256" key="1">
    <source>
        <dbReference type="ARBA" id="ARBA00009275"/>
    </source>
</evidence>
<name>A0A6P6DM17_OCTDE</name>
<dbReference type="FunCoup" id="A0A6P6DM17">
    <property type="interactions" value="59"/>
</dbReference>
<feature type="compositionally biased region" description="Polar residues" evidence="3">
    <location>
        <begin position="462"/>
        <end position="474"/>
    </location>
</feature>
<dbReference type="GO" id="GO:0016788">
    <property type="term" value="F:hydrolase activity, acting on ester bonds"/>
    <property type="evidence" value="ECO:0007669"/>
    <property type="project" value="InterPro"/>
</dbReference>
<keyword evidence="4" id="KW-1185">Reference proteome</keyword>
<organism evidence="4 5">
    <name type="scientific">Octodon degus</name>
    <name type="common">Degu</name>
    <name type="synonym">Sciurus degus</name>
    <dbReference type="NCBI Taxonomy" id="10160"/>
    <lineage>
        <taxon>Eukaryota</taxon>
        <taxon>Metazoa</taxon>
        <taxon>Chordata</taxon>
        <taxon>Craniata</taxon>
        <taxon>Vertebrata</taxon>
        <taxon>Euteleostomi</taxon>
        <taxon>Mammalia</taxon>
        <taxon>Eutheria</taxon>
        <taxon>Euarchontoglires</taxon>
        <taxon>Glires</taxon>
        <taxon>Rodentia</taxon>
        <taxon>Hystricomorpha</taxon>
        <taxon>Octodontidae</taxon>
        <taxon>Octodon</taxon>
    </lineage>
</organism>
<dbReference type="CTD" id="9797"/>
<dbReference type="Proteomes" id="UP000515203">
    <property type="component" value="Unplaced"/>
</dbReference>
<dbReference type="FunFam" id="3.20.20.140:FF:000027">
    <property type="entry name" value="putative deoxyribonuclease TATDN2"/>
    <property type="match status" value="1"/>
</dbReference>
<dbReference type="RefSeq" id="XP_023561087.1">
    <property type="nucleotide sequence ID" value="XM_023705319.1"/>
</dbReference>
<feature type="compositionally biased region" description="Basic and acidic residues" evidence="3">
    <location>
        <begin position="239"/>
        <end position="276"/>
    </location>
</feature>
<evidence type="ECO:0000313" key="4">
    <source>
        <dbReference type="Proteomes" id="UP000515203"/>
    </source>
</evidence>
<dbReference type="InParanoid" id="A0A6P6DM17"/>
<feature type="region of interest" description="Disordered" evidence="3">
    <location>
        <begin position="205"/>
        <end position="304"/>
    </location>
</feature>
<accession>A0A6P6DM17</accession>
<feature type="region of interest" description="Disordered" evidence="3">
    <location>
        <begin position="1"/>
        <end position="189"/>
    </location>
</feature>
<protein>
    <submittedName>
        <fullName evidence="5">Deoxyribonuclease TATDN2 isoform X1</fullName>
    </submittedName>
</protein>
<dbReference type="SUPFAM" id="SSF51556">
    <property type="entry name" value="Metallo-dependent hydrolases"/>
    <property type="match status" value="1"/>
</dbReference>
<feature type="compositionally biased region" description="Basic residues" evidence="3">
    <location>
        <begin position="1"/>
        <end position="12"/>
    </location>
</feature>
<evidence type="ECO:0000256" key="3">
    <source>
        <dbReference type="SAM" id="MobiDB-lite"/>
    </source>
</evidence>
<dbReference type="InterPro" id="IPR018228">
    <property type="entry name" value="DNase_TatD-rel_CS"/>
</dbReference>
<feature type="compositionally biased region" description="Low complexity" evidence="3">
    <location>
        <begin position="79"/>
        <end position="95"/>
    </location>
</feature>
<reference evidence="5" key="1">
    <citation type="submission" date="2025-08" db="UniProtKB">
        <authorList>
            <consortium name="RefSeq"/>
        </authorList>
    </citation>
    <scope>IDENTIFICATION</scope>
</reference>
<dbReference type="CDD" id="cd01310">
    <property type="entry name" value="TatD_DNAse"/>
    <property type="match status" value="1"/>
</dbReference>
<feature type="compositionally biased region" description="Polar residues" evidence="3">
    <location>
        <begin position="390"/>
        <end position="423"/>
    </location>
</feature>
<dbReference type="OrthoDB" id="413993at2759"/>
<evidence type="ECO:0000256" key="2">
    <source>
        <dbReference type="ARBA" id="ARBA00022801"/>
    </source>
</evidence>
<keyword evidence="2" id="KW-0378">Hydrolase</keyword>
<feature type="compositionally biased region" description="Basic and acidic residues" evidence="3">
    <location>
        <begin position="424"/>
        <end position="434"/>
    </location>
</feature>
<feature type="region of interest" description="Disordered" evidence="3">
    <location>
        <begin position="388"/>
        <end position="474"/>
    </location>
</feature>
<dbReference type="InterPro" id="IPR032466">
    <property type="entry name" value="Metal_Hydrolase"/>
</dbReference>
<dbReference type="Gene3D" id="3.20.20.140">
    <property type="entry name" value="Metal-dependent hydrolases"/>
    <property type="match status" value="1"/>
</dbReference>